<evidence type="ECO:0000313" key="2">
    <source>
        <dbReference type="EMBL" id="OHS93610.1"/>
    </source>
</evidence>
<dbReference type="Proteomes" id="UP000179807">
    <property type="component" value="Unassembled WGS sequence"/>
</dbReference>
<dbReference type="RefSeq" id="XP_068346747.1">
    <property type="nucleotide sequence ID" value="XM_068513001.1"/>
</dbReference>
<protein>
    <submittedName>
        <fullName evidence="2">Uncharacterized protein</fullName>
    </submittedName>
</protein>
<comment type="caution">
    <text evidence="2">The sequence shown here is derived from an EMBL/GenBank/DDBJ whole genome shotgun (WGS) entry which is preliminary data.</text>
</comment>
<dbReference type="GeneID" id="94847705"/>
<proteinExistence type="predicted"/>
<evidence type="ECO:0000256" key="1">
    <source>
        <dbReference type="SAM" id="Coils"/>
    </source>
</evidence>
<evidence type="ECO:0000313" key="3">
    <source>
        <dbReference type="Proteomes" id="UP000179807"/>
    </source>
</evidence>
<accession>A0A1J4J2K8</accession>
<keyword evidence="1" id="KW-0175">Coiled coil</keyword>
<reference evidence="2" key="1">
    <citation type="submission" date="2016-10" db="EMBL/GenBank/DDBJ databases">
        <authorList>
            <person name="Benchimol M."/>
            <person name="Almeida L.G."/>
            <person name="Vasconcelos A.T."/>
            <person name="Perreira-Neves A."/>
            <person name="Rosa I.A."/>
            <person name="Tasca T."/>
            <person name="Bogo M.R."/>
            <person name="de Souza W."/>
        </authorList>
    </citation>
    <scope>NUCLEOTIDE SEQUENCE [LARGE SCALE GENOMIC DNA]</scope>
    <source>
        <strain evidence="2">K</strain>
    </source>
</reference>
<organism evidence="2 3">
    <name type="scientific">Tritrichomonas foetus</name>
    <dbReference type="NCBI Taxonomy" id="1144522"/>
    <lineage>
        <taxon>Eukaryota</taxon>
        <taxon>Metamonada</taxon>
        <taxon>Parabasalia</taxon>
        <taxon>Tritrichomonadida</taxon>
        <taxon>Tritrichomonadidae</taxon>
        <taxon>Tritrichomonas</taxon>
    </lineage>
</organism>
<dbReference type="VEuPathDB" id="TrichDB:TRFO_40099"/>
<dbReference type="EMBL" id="MLAK01001384">
    <property type="protein sequence ID" value="OHS93610.1"/>
    <property type="molecule type" value="Genomic_DNA"/>
</dbReference>
<dbReference type="OrthoDB" id="10610391at2759"/>
<dbReference type="AlphaFoldDB" id="A0A1J4J2K8"/>
<feature type="coiled-coil region" evidence="1">
    <location>
        <begin position="319"/>
        <end position="353"/>
    </location>
</feature>
<name>A0A1J4J2K8_9EUKA</name>
<sequence>MIPADSPNRLLDRRIQYCQFRIQQSLSLYDAEITRLDQRLNLYKSQIIENRDKIIELENRITEQSISIDGYHRIRNADTNTNISKIKARHYYEIQEMRQQFASDIQNLQQNFEITLNNINTSKTTQNAEYLIQIQKETENLKDQIKSYKDAMQKFNISQSIHDDEDESVLQEWENSSALNELRRAIENRSKERYESLFHSKNKLNECVDKLDEITRQHAVQVKGYLEQLNTIEEQYQTSIRKLNEKHEIKIISLKKQLKETDKRANILFKAAHRLGEENKRQLYDTKHDLENMKNNTSAINGESSFLDDGISSTAKSKLGELKSDIARLLKKLRVKEEELLRKRSENETIKREIGRINHEIKFLNRPKLL</sequence>
<gene>
    <name evidence="2" type="ORF">TRFO_40099</name>
</gene>
<feature type="coiled-coil region" evidence="1">
    <location>
        <begin position="226"/>
        <end position="264"/>
    </location>
</feature>
<keyword evidence="3" id="KW-1185">Reference proteome</keyword>